<dbReference type="InterPro" id="IPR013721">
    <property type="entry name" value="STAG"/>
</dbReference>
<dbReference type="InterPro" id="IPR039662">
    <property type="entry name" value="Cohesin_Scc3/SA"/>
</dbReference>
<feature type="region of interest" description="Disordered" evidence="2">
    <location>
        <begin position="1"/>
        <end position="70"/>
    </location>
</feature>
<dbReference type="PANTHER" id="PTHR11199">
    <property type="entry name" value="STROMAL ANTIGEN"/>
    <property type="match status" value="1"/>
</dbReference>
<dbReference type="InterPro" id="IPR011989">
    <property type="entry name" value="ARM-like"/>
</dbReference>
<dbReference type="InterPro" id="IPR048610">
    <property type="entry name" value="SCC3_C"/>
</dbReference>
<dbReference type="GO" id="GO:0007062">
    <property type="term" value="P:sister chromatid cohesion"/>
    <property type="evidence" value="ECO:0007669"/>
    <property type="project" value="UniProtKB-ARBA"/>
</dbReference>
<feature type="region of interest" description="Disordered" evidence="2">
    <location>
        <begin position="975"/>
        <end position="1012"/>
    </location>
</feature>
<feature type="coiled-coil region" evidence="1">
    <location>
        <begin position="261"/>
        <end position="290"/>
    </location>
</feature>
<dbReference type="PANTHER" id="PTHR11199:SF0">
    <property type="entry name" value="LD34181P-RELATED"/>
    <property type="match status" value="1"/>
</dbReference>
<organism evidence="4">
    <name type="scientific">Cyberlindnera fabianii</name>
    <name type="common">Yeast</name>
    <name type="synonym">Hansenula fabianii</name>
    <dbReference type="NCBI Taxonomy" id="36022"/>
    <lineage>
        <taxon>Eukaryota</taxon>
        <taxon>Fungi</taxon>
        <taxon>Dikarya</taxon>
        <taxon>Ascomycota</taxon>
        <taxon>Saccharomycotina</taxon>
        <taxon>Saccharomycetes</taxon>
        <taxon>Phaffomycetales</taxon>
        <taxon>Phaffomycetaceae</taxon>
        <taxon>Cyberlindnera</taxon>
    </lineage>
</organism>
<dbReference type="Gene3D" id="1.25.10.10">
    <property type="entry name" value="Leucine-rich Repeat Variant"/>
    <property type="match status" value="1"/>
</dbReference>
<dbReference type="SUPFAM" id="SSF48371">
    <property type="entry name" value="ARM repeat"/>
    <property type="match status" value="1"/>
</dbReference>
<dbReference type="InterPro" id="IPR020839">
    <property type="entry name" value="SCD"/>
</dbReference>
<accession>A0A061AN64</accession>
<evidence type="ECO:0000256" key="1">
    <source>
        <dbReference type="SAM" id="Coils"/>
    </source>
</evidence>
<evidence type="ECO:0000259" key="3">
    <source>
        <dbReference type="PROSITE" id="PS51425"/>
    </source>
</evidence>
<proteinExistence type="predicted"/>
<feature type="domain" description="SCD" evidence="3">
    <location>
        <begin position="313"/>
        <end position="398"/>
    </location>
</feature>
<dbReference type="GO" id="GO:0008278">
    <property type="term" value="C:cohesin complex"/>
    <property type="evidence" value="ECO:0007669"/>
    <property type="project" value="TreeGrafter"/>
</dbReference>
<gene>
    <name evidence="4" type="ORF">CYFA0S_02e10814g</name>
</gene>
<feature type="compositionally biased region" description="Acidic residues" evidence="2">
    <location>
        <begin position="24"/>
        <end position="44"/>
    </location>
</feature>
<dbReference type="GO" id="GO:0005634">
    <property type="term" value="C:nucleus"/>
    <property type="evidence" value="ECO:0007669"/>
    <property type="project" value="TreeGrafter"/>
</dbReference>
<dbReference type="PROSITE" id="PS51425">
    <property type="entry name" value="SCD"/>
    <property type="match status" value="1"/>
</dbReference>
<dbReference type="Pfam" id="PF21581">
    <property type="entry name" value="SCD"/>
    <property type="match status" value="1"/>
</dbReference>
<dbReference type="Pfam" id="PF08514">
    <property type="entry name" value="STAG"/>
    <property type="match status" value="1"/>
</dbReference>
<sequence length="1026" mass="116755">MTVEDAGVRRSRRIQDKGASQPVYEDEEIDGEQYDNDEQDEDFEQSTPRKRKRALTSTKPKQTKKAKTGESQFAELRQEFEQHYLFEALNDGEVSVAELATEWVDQYKNGKDIAKRDLVNFVLNAVGCFTKIEEHDVANNESASETVGEIQTFFKRQKLHEFFIMSKKPEHKHLKKNLIQFIAHIISISDENGLLYENVLIEEDAEEEESLQETNVVEDMLIWLSSFSVCNVRALRYISTLCLFTMETALCRSSQKNNIALEKFKKQLAVEKAKKQTAAAKKRVDQVQSTVDDYVRQSEILENFIEDVVNTTFIHRFKDVDSHIRVDAMSSLGEWMELAPQTFYNVKYLKYLGWVLSDESSSVRLQVLKTLVKLLKHNTVTAGVRQFFERFKDRIVEMALSDIDVHVKNNAVTLLTEVNKLGFLDEAEVAKLSSLIFHWDEKKNTPLVASFIRTVQEERTLETLEAHRAAIDLEQNGFPFSLEEGIRLANLVSILGEAHAEHETSVSGFKPDTLEVSDFAKVGKALADSKGLSDITLDTSIELFLLDNSTLSSVDKEVSKLIALDGSDRTVLLGLIHGFLLSVYENLGKNNVSFSPKLISQIPKLLKKSENSTADLSEFIQIFALLPLSYFEEHNETTTFKKVYQTLVKHFKNNDMIALKHEYVLLANILTTSPESTTITEVTTLFQDFVSELRIELSNFLKSPDFEFSVESLEQLHDDFLTKLLLLGKTIDVSQILPLFETIKEQLLLTLTDFDLSNPIVHSAVSGIFQLMMSALTWKLNHLLKTNELHDVEKELKVLVEVLDEAKDIIKEKTKIPIGIRTSVAKTTMDIYTMVKGFFLAYEKSEKTNLSNVSRFKEMEFPDMVLPDPLVSALKDIFLRNEAYYASIIEVMLERDDDEDIAYNDINAQFDDNEEKEAVQWAAERELVVFTAKLLRIAKYGMISDPETLIKRIDLNADILGDLYANVVVSEVGDAEEEEEEEATAKPIQKGVQRLHGTRVEEENGPVIQHESTTIEEADVAMIDAE</sequence>
<dbReference type="OrthoDB" id="498590at2759"/>
<dbReference type="Pfam" id="PF21767">
    <property type="entry name" value="SCC3_C"/>
    <property type="match status" value="1"/>
</dbReference>
<dbReference type="GO" id="GO:0000785">
    <property type="term" value="C:chromatin"/>
    <property type="evidence" value="ECO:0007669"/>
    <property type="project" value="TreeGrafter"/>
</dbReference>
<evidence type="ECO:0000256" key="2">
    <source>
        <dbReference type="SAM" id="MobiDB-lite"/>
    </source>
</evidence>
<keyword evidence="1" id="KW-0175">Coiled coil</keyword>
<reference evidence="4" key="1">
    <citation type="journal article" date="2014" name="Genome Announc.">
        <title>Genome sequence of the yeast Cyberlindnera fabianii (Hansenula fabianii).</title>
        <authorList>
            <person name="Freel K.C."/>
            <person name="Sarilar V."/>
            <person name="Neuveglise C."/>
            <person name="Devillers H."/>
            <person name="Friedrich A."/>
            <person name="Schacherer J."/>
        </authorList>
    </citation>
    <scope>NUCLEOTIDE SEQUENCE</scope>
    <source>
        <strain evidence="4">YJS4271</strain>
    </source>
</reference>
<protein>
    <submittedName>
        <fullName evidence="4">CYFA0S02e10814g1_1</fullName>
    </submittedName>
</protein>
<name>A0A061AN64_CYBFA</name>
<dbReference type="GO" id="GO:0003682">
    <property type="term" value="F:chromatin binding"/>
    <property type="evidence" value="ECO:0007669"/>
    <property type="project" value="TreeGrafter"/>
</dbReference>
<dbReference type="EMBL" id="LK052887">
    <property type="protein sequence ID" value="CDR39020.1"/>
    <property type="molecule type" value="Genomic_DNA"/>
</dbReference>
<dbReference type="PhylomeDB" id="A0A061AN64"/>
<dbReference type="InterPro" id="IPR016024">
    <property type="entry name" value="ARM-type_fold"/>
</dbReference>
<evidence type="ECO:0000313" key="4">
    <source>
        <dbReference type="EMBL" id="CDR39020.1"/>
    </source>
</evidence>
<dbReference type="AlphaFoldDB" id="A0A061AN64"/>
<dbReference type="VEuPathDB" id="FungiDB:BON22_3477"/>